<evidence type="ECO:0000313" key="1">
    <source>
        <dbReference type="EMBL" id="EAN91458.1"/>
    </source>
</evidence>
<comment type="caution">
    <text evidence="1">The sequence shown here is derived from an EMBL/GenBank/DDBJ whole genome shotgun (WGS) entry which is preliminary data.</text>
</comment>
<protein>
    <submittedName>
        <fullName evidence="1">Uncharacterized protein</fullName>
    </submittedName>
</protein>
<dbReference type="Proteomes" id="UP000002296">
    <property type="component" value="Unassembled WGS sequence"/>
</dbReference>
<organism evidence="1 2">
    <name type="scientific">Trypanosoma cruzi (strain CL Brener)</name>
    <dbReference type="NCBI Taxonomy" id="353153"/>
    <lineage>
        <taxon>Eukaryota</taxon>
        <taxon>Discoba</taxon>
        <taxon>Euglenozoa</taxon>
        <taxon>Kinetoplastea</taxon>
        <taxon>Metakinetoplastina</taxon>
        <taxon>Trypanosomatida</taxon>
        <taxon>Trypanosomatidae</taxon>
        <taxon>Trypanosoma</taxon>
        <taxon>Schizotrypanum</taxon>
    </lineage>
</organism>
<accession>Q4DG15</accession>
<dbReference type="RefSeq" id="XP_813309.1">
    <property type="nucleotide sequence ID" value="XM_808216.1"/>
</dbReference>
<dbReference type="GeneID" id="3544660"/>
<dbReference type="AlphaFoldDB" id="Q4DG15"/>
<sequence length="121" mass="13208">MHDFKVGGVTVLWGQVLPVEEMALEVKCVPQATDIIAVQTFTGFVGGYNFFQSHGEGKCGVTVPGALLFGHRTNGFAVGWDAVKEDYLANAAHVRYSSSWDVLERPTATNDGEEEMVKDRT</sequence>
<dbReference type="InParanoid" id="Q4DG15"/>
<dbReference type="PaxDb" id="353153-Q4DG15"/>
<gene>
    <name evidence="1" type="ORF">Tc00.1047053509053.50</name>
</gene>
<dbReference type="KEGG" id="tcr:509053.50"/>
<keyword evidence="2" id="KW-1185">Reference proteome</keyword>
<name>Q4DG15_TRYCC</name>
<dbReference type="EMBL" id="AAHK01000522">
    <property type="protein sequence ID" value="EAN91458.1"/>
    <property type="molecule type" value="Genomic_DNA"/>
</dbReference>
<evidence type="ECO:0000313" key="2">
    <source>
        <dbReference type="Proteomes" id="UP000002296"/>
    </source>
</evidence>
<reference evidence="1 2" key="1">
    <citation type="journal article" date="2005" name="Science">
        <title>The genome sequence of Trypanosoma cruzi, etiologic agent of Chagas disease.</title>
        <authorList>
            <person name="El-Sayed N.M."/>
            <person name="Myler P.J."/>
            <person name="Bartholomeu D.C."/>
            <person name="Nilsson D."/>
            <person name="Aggarwal G."/>
            <person name="Tran A.N."/>
            <person name="Ghedin E."/>
            <person name="Worthey E.A."/>
            <person name="Delcher A.L."/>
            <person name="Blandin G."/>
            <person name="Westenberger S.J."/>
            <person name="Caler E."/>
            <person name="Cerqueira G.C."/>
            <person name="Branche C."/>
            <person name="Haas B."/>
            <person name="Anupama A."/>
            <person name="Arner E."/>
            <person name="Aslund L."/>
            <person name="Attipoe P."/>
            <person name="Bontempi E."/>
            <person name="Bringaud F."/>
            <person name="Burton P."/>
            <person name="Cadag E."/>
            <person name="Campbell D.A."/>
            <person name="Carrington M."/>
            <person name="Crabtree J."/>
            <person name="Darban H."/>
            <person name="da Silveira J.F."/>
            <person name="de Jong P."/>
            <person name="Edwards K."/>
            <person name="Englund P.T."/>
            <person name="Fazelina G."/>
            <person name="Feldblyum T."/>
            <person name="Ferella M."/>
            <person name="Frasch A.C."/>
            <person name="Gull K."/>
            <person name="Horn D."/>
            <person name="Hou L."/>
            <person name="Huang Y."/>
            <person name="Kindlund E."/>
            <person name="Klingbeil M."/>
            <person name="Kluge S."/>
            <person name="Koo H."/>
            <person name="Lacerda D."/>
            <person name="Levin M.J."/>
            <person name="Lorenzi H."/>
            <person name="Louie T."/>
            <person name="Machado C.R."/>
            <person name="McCulloch R."/>
            <person name="McKenna A."/>
            <person name="Mizuno Y."/>
            <person name="Mottram J.C."/>
            <person name="Nelson S."/>
            <person name="Ochaya S."/>
            <person name="Osoegawa K."/>
            <person name="Pai G."/>
            <person name="Parsons M."/>
            <person name="Pentony M."/>
            <person name="Pettersson U."/>
            <person name="Pop M."/>
            <person name="Ramirez J.L."/>
            <person name="Rinta J."/>
            <person name="Robertson L."/>
            <person name="Salzberg S.L."/>
            <person name="Sanchez D.O."/>
            <person name="Seyler A."/>
            <person name="Sharma R."/>
            <person name="Shetty J."/>
            <person name="Simpson A.J."/>
            <person name="Sisk E."/>
            <person name="Tammi M.T."/>
            <person name="Tarleton R."/>
            <person name="Teixeira S."/>
            <person name="Van Aken S."/>
            <person name="Vogt C."/>
            <person name="Ward P.N."/>
            <person name="Wickstead B."/>
            <person name="Wortman J."/>
            <person name="White O."/>
            <person name="Fraser C.M."/>
            <person name="Stuart K.D."/>
            <person name="Andersson B."/>
        </authorList>
    </citation>
    <scope>NUCLEOTIDE SEQUENCE [LARGE SCALE GENOMIC DNA]</scope>
    <source>
        <strain evidence="1 2">CL Brener</strain>
    </source>
</reference>
<proteinExistence type="predicted"/>